<name>G0MZH6_CAEBE</name>
<keyword evidence="4" id="KW-0812">Transmembrane</keyword>
<evidence type="ECO:0000313" key="6">
    <source>
        <dbReference type="EMBL" id="EGT48238.1"/>
    </source>
</evidence>
<dbReference type="SUPFAM" id="SSF57440">
    <property type="entry name" value="Kringle-like"/>
    <property type="match status" value="1"/>
</dbReference>
<keyword evidence="2" id="KW-1015">Disulfide bond</keyword>
<dbReference type="PROSITE" id="PS50070">
    <property type="entry name" value="KRINGLE_2"/>
    <property type="match status" value="1"/>
</dbReference>
<dbReference type="InterPro" id="IPR038178">
    <property type="entry name" value="Kringle_sf"/>
</dbReference>
<evidence type="ECO:0000256" key="3">
    <source>
        <dbReference type="PROSITE-ProRule" id="PRU00121"/>
    </source>
</evidence>
<dbReference type="Pfam" id="PF25866">
    <property type="entry name" value="Kringle_2"/>
    <property type="match status" value="1"/>
</dbReference>
<reference evidence="7" key="1">
    <citation type="submission" date="2011-07" db="EMBL/GenBank/DDBJ databases">
        <authorList>
            <consortium name="Caenorhabditis brenneri Sequencing and Analysis Consortium"/>
            <person name="Wilson R.K."/>
        </authorList>
    </citation>
    <scope>NUCLEOTIDE SEQUENCE [LARGE SCALE GENOMIC DNA]</scope>
    <source>
        <strain evidence="7">PB2801</strain>
    </source>
</reference>
<accession>G0MZH6</accession>
<dbReference type="OrthoDB" id="5772810at2759"/>
<dbReference type="InterPro" id="IPR013806">
    <property type="entry name" value="Kringle-like"/>
</dbReference>
<dbReference type="InParanoid" id="G0MZH6"/>
<evidence type="ECO:0000256" key="1">
    <source>
        <dbReference type="ARBA" id="ARBA00022572"/>
    </source>
</evidence>
<dbReference type="InterPro" id="IPR058845">
    <property type="entry name" value="Kringle_2"/>
</dbReference>
<protein>
    <recommendedName>
        <fullName evidence="5">Kringle domain-containing protein</fullName>
    </recommendedName>
</protein>
<dbReference type="FunCoup" id="G0MZH6">
    <property type="interactions" value="1899"/>
</dbReference>
<dbReference type="EMBL" id="GL379822">
    <property type="protein sequence ID" value="EGT48238.1"/>
    <property type="molecule type" value="Genomic_DNA"/>
</dbReference>
<keyword evidence="7" id="KW-1185">Reference proteome</keyword>
<comment type="caution">
    <text evidence="3">Lacks conserved residue(s) required for the propagation of feature annotation.</text>
</comment>
<sequence>MLILILLLIKISSGVLYNGKFFDPRDRIRAECIIKAAMFDYEYLGNQDKSISGESCVPWITVTDSWFPNATLPQKQKKRPSENFYHSKCRNIKLPNGHPMYGVTSSGTSKPPGITSGKQGPWCFINKEGSDGKLKFEFSPAVCFEPCDETKIVKETERKRLTENGYTVLKLNYNPAILDPIDKMFHEYDWGDMKYYSFKKSREQPPHYLELRQRVFIALCVIFFAVILWILTCFCVKRHSQKIHRKKQKALEGFYEDTNLADIKMQSELRREREEA</sequence>
<gene>
    <name evidence="6" type="ORF">CAEBREN_20732</name>
</gene>
<organism evidence="7">
    <name type="scientific">Caenorhabditis brenneri</name>
    <name type="common">Nematode worm</name>
    <dbReference type="NCBI Taxonomy" id="135651"/>
    <lineage>
        <taxon>Eukaryota</taxon>
        <taxon>Metazoa</taxon>
        <taxon>Ecdysozoa</taxon>
        <taxon>Nematoda</taxon>
        <taxon>Chromadorea</taxon>
        <taxon>Rhabditida</taxon>
        <taxon>Rhabditina</taxon>
        <taxon>Rhabditomorpha</taxon>
        <taxon>Rhabditoidea</taxon>
        <taxon>Rhabditidae</taxon>
        <taxon>Peloderinae</taxon>
        <taxon>Caenorhabditis</taxon>
    </lineage>
</organism>
<keyword evidence="4" id="KW-1133">Transmembrane helix</keyword>
<dbReference type="HOGENOM" id="CLU_1066441_0_0_1"/>
<evidence type="ECO:0000259" key="5">
    <source>
        <dbReference type="PROSITE" id="PS50070"/>
    </source>
</evidence>
<dbReference type="AlphaFoldDB" id="G0MZH6"/>
<feature type="transmembrane region" description="Helical" evidence="4">
    <location>
        <begin position="215"/>
        <end position="236"/>
    </location>
</feature>
<dbReference type="InterPro" id="IPR000001">
    <property type="entry name" value="Kringle"/>
</dbReference>
<keyword evidence="4" id="KW-0472">Membrane</keyword>
<proteinExistence type="predicted"/>
<feature type="domain" description="Kringle" evidence="5">
    <location>
        <begin position="43"/>
        <end position="147"/>
    </location>
</feature>
<dbReference type="Gene3D" id="2.40.20.10">
    <property type="entry name" value="Plasminogen Kringle 4"/>
    <property type="match status" value="1"/>
</dbReference>
<dbReference type="Proteomes" id="UP000008068">
    <property type="component" value="Unassembled WGS sequence"/>
</dbReference>
<dbReference type="eggNOG" id="KOG3656">
    <property type="taxonomic scope" value="Eukaryota"/>
</dbReference>
<dbReference type="STRING" id="135651.G0MZH6"/>
<evidence type="ECO:0000256" key="2">
    <source>
        <dbReference type="ARBA" id="ARBA00023157"/>
    </source>
</evidence>
<evidence type="ECO:0000256" key="4">
    <source>
        <dbReference type="SAM" id="Phobius"/>
    </source>
</evidence>
<keyword evidence="1 3" id="KW-0420">Kringle</keyword>
<evidence type="ECO:0000313" key="7">
    <source>
        <dbReference type="Proteomes" id="UP000008068"/>
    </source>
</evidence>
<dbReference type="OMA" id="ENFHHSK"/>